<reference evidence="2 3" key="1">
    <citation type="submission" date="2011-03" db="EMBL/GenBank/DDBJ databases">
        <authorList>
            <person name="Weinstock G."/>
            <person name="Sodergren E."/>
            <person name="Clifton S."/>
            <person name="Fulton L."/>
            <person name="Fulton B."/>
            <person name="Courtney L."/>
            <person name="Fronick C."/>
            <person name="Harrison M."/>
            <person name="Strong C."/>
            <person name="Farmer C."/>
            <person name="Delahaunty K."/>
            <person name="Markovic C."/>
            <person name="Hall O."/>
            <person name="Minx P."/>
            <person name="Tomlinson C."/>
            <person name="Mitreva M."/>
            <person name="Hou S."/>
            <person name="Chen J."/>
            <person name="Wollam A."/>
            <person name="Pepin K.H."/>
            <person name="Johnson M."/>
            <person name="Bhonagiri V."/>
            <person name="Zhang X."/>
            <person name="Suruliraj S."/>
            <person name="Warren W."/>
            <person name="Chinwalla A."/>
            <person name="Mardis E.R."/>
            <person name="Wilson R.K."/>
        </authorList>
    </citation>
    <scope>NUCLEOTIDE SEQUENCE [LARGE SCALE GENOMIC DNA]</scope>
    <source>
        <strain evidence="2 3">YIT 11840</strain>
    </source>
</reference>
<dbReference type="Proteomes" id="UP000003598">
    <property type="component" value="Unassembled WGS sequence"/>
</dbReference>
<dbReference type="PATRIC" id="fig|762968.3.peg.620"/>
<feature type="chain" id="PRO_5003484083" description="Conjugative transposon protein TraO" evidence="1">
    <location>
        <begin position="22"/>
        <end position="193"/>
    </location>
</feature>
<proteinExistence type="predicted"/>
<dbReference type="Pfam" id="PF10626">
    <property type="entry name" value="TraO"/>
    <property type="match status" value="1"/>
</dbReference>
<sequence length="193" mass="21836">MRKVLLLMVLSLALFTGQAHAQRCLPKMKGIELRGGMADGFYTGDLQNEAGYYFGAALSSYTKGGNKWIYGAEYLQRYKPYREIRLPVSQFTAEGGFYYNFLSDRRKIMFLYIGGSALVGYETVNWGEKLLYDGSRLNNKDAFIYGCAATLEMEVYLADRIALTASVRERFLWGGSTGHFHTQYGLGIKFIIN</sequence>
<evidence type="ECO:0000256" key="1">
    <source>
        <dbReference type="SAM" id="SignalP"/>
    </source>
</evidence>
<evidence type="ECO:0000313" key="3">
    <source>
        <dbReference type="Proteomes" id="UP000003598"/>
    </source>
</evidence>
<dbReference type="InterPro" id="IPR018899">
    <property type="entry name" value="Conjug_transposon_Tra0"/>
</dbReference>
<dbReference type="OrthoDB" id="1078465at2"/>
<dbReference type="RefSeq" id="WP_008617857.1">
    <property type="nucleotide sequence ID" value="NZ_JH376586.1"/>
</dbReference>
<dbReference type="GeneID" id="93556408"/>
<dbReference type="eggNOG" id="ENOG5033TJD">
    <property type="taxonomic scope" value="Bacteria"/>
</dbReference>
<comment type="caution">
    <text evidence="2">The sequence shown here is derived from an EMBL/GenBank/DDBJ whole genome shotgun (WGS) entry which is preliminary data.</text>
</comment>
<name>G5SMX0_9BACT</name>
<evidence type="ECO:0008006" key="4">
    <source>
        <dbReference type="Google" id="ProtNLM"/>
    </source>
</evidence>
<accession>G5SMX0</accession>
<dbReference type="HOGENOM" id="CLU_119992_0_0_10"/>
<dbReference type="AlphaFoldDB" id="G5SMX0"/>
<dbReference type="EMBL" id="AFFY01000010">
    <property type="protein sequence ID" value="EHH01387.1"/>
    <property type="molecule type" value="Genomic_DNA"/>
</dbReference>
<protein>
    <recommendedName>
        <fullName evidence="4">Conjugative transposon protein TraO</fullName>
    </recommendedName>
</protein>
<organism evidence="2 3">
    <name type="scientific">Paraprevotella clara YIT 11840</name>
    <dbReference type="NCBI Taxonomy" id="762968"/>
    <lineage>
        <taxon>Bacteria</taxon>
        <taxon>Pseudomonadati</taxon>
        <taxon>Bacteroidota</taxon>
        <taxon>Bacteroidia</taxon>
        <taxon>Bacteroidales</taxon>
        <taxon>Prevotellaceae</taxon>
        <taxon>Paraprevotella</taxon>
    </lineage>
</organism>
<evidence type="ECO:0000313" key="2">
    <source>
        <dbReference type="EMBL" id="EHH01387.1"/>
    </source>
</evidence>
<keyword evidence="3" id="KW-1185">Reference proteome</keyword>
<feature type="signal peptide" evidence="1">
    <location>
        <begin position="1"/>
        <end position="21"/>
    </location>
</feature>
<dbReference type="STRING" id="762968.HMPREF9441_00697"/>
<gene>
    <name evidence="2" type="ORF">HMPREF9441_00697</name>
</gene>
<keyword evidence="1" id="KW-0732">Signal</keyword>